<dbReference type="Pfam" id="PF17919">
    <property type="entry name" value="RT_RNaseH_2"/>
    <property type="match status" value="1"/>
</dbReference>
<dbReference type="InterPro" id="IPR043502">
    <property type="entry name" value="DNA/RNA_pol_sf"/>
</dbReference>
<keyword evidence="1" id="KW-1185">Reference proteome</keyword>
<gene>
    <name evidence="2" type="primary">LOC109021556</name>
</gene>
<dbReference type="PANTHER" id="PTHR34072">
    <property type="entry name" value="ENZYMATIC POLYPROTEIN-RELATED"/>
    <property type="match status" value="1"/>
</dbReference>
<dbReference type="PANTHER" id="PTHR34072:SF52">
    <property type="entry name" value="RIBONUCLEASE H"/>
    <property type="match status" value="1"/>
</dbReference>
<evidence type="ECO:0000313" key="1">
    <source>
        <dbReference type="Proteomes" id="UP000235220"/>
    </source>
</evidence>
<organism evidence="1 2">
    <name type="scientific">Juglans regia</name>
    <name type="common">English walnut</name>
    <dbReference type="NCBI Taxonomy" id="51240"/>
    <lineage>
        <taxon>Eukaryota</taxon>
        <taxon>Viridiplantae</taxon>
        <taxon>Streptophyta</taxon>
        <taxon>Embryophyta</taxon>
        <taxon>Tracheophyta</taxon>
        <taxon>Spermatophyta</taxon>
        <taxon>Magnoliopsida</taxon>
        <taxon>eudicotyledons</taxon>
        <taxon>Gunneridae</taxon>
        <taxon>Pentapetalae</taxon>
        <taxon>rosids</taxon>
        <taxon>fabids</taxon>
        <taxon>Fagales</taxon>
        <taxon>Juglandaceae</taxon>
        <taxon>Juglans</taxon>
    </lineage>
</organism>
<proteinExistence type="predicted"/>
<dbReference type="Gramene" id="Jr05_04280_p1">
    <property type="protein sequence ID" value="cds.Jr05_04280_p1"/>
    <property type="gene ID" value="Jr05_04280"/>
</dbReference>
<dbReference type="SUPFAM" id="SSF56672">
    <property type="entry name" value="DNA/RNA polymerases"/>
    <property type="match status" value="1"/>
</dbReference>
<name>A0A2I4HUG0_JUGRE</name>
<dbReference type="InterPro" id="IPR041577">
    <property type="entry name" value="RT_RNaseH_2"/>
</dbReference>
<reference evidence="2" key="1">
    <citation type="submission" date="2025-08" db="UniProtKB">
        <authorList>
            <consortium name="RefSeq"/>
        </authorList>
    </citation>
    <scope>IDENTIFICATION</scope>
    <source>
        <tissue evidence="2">Leaves</tissue>
    </source>
</reference>
<sequence>MNTQFIWTKKCKKSFLELKRRLTTTLVLALPVPHKPMMVFSNASKFALRCFLIQDGQVVSYAFCQLKDHEKNYPMHDLELATVRRWLETISDYKCWIKYHLGKADLVVDALSQKSQMVDIAKSSEVDSENLLRYGKKASGGNE</sequence>
<protein>
    <submittedName>
        <fullName evidence="2">Uncharacterized protein LOC109021556</fullName>
    </submittedName>
</protein>
<dbReference type="GeneID" id="109021556"/>
<dbReference type="OrthoDB" id="111931at2759"/>
<dbReference type="RefSeq" id="XP_018859757.1">
    <property type="nucleotide sequence ID" value="XM_019004212.1"/>
</dbReference>
<dbReference type="Proteomes" id="UP000235220">
    <property type="component" value="Chromosome 5"/>
</dbReference>
<dbReference type="AlphaFoldDB" id="A0A2I4HUG0"/>
<accession>A0A2I4HUG0</accession>
<evidence type="ECO:0000313" key="2">
    <source>
        <dbReference type="RefSeq" id="XP_018859757.1"/>
    </source>
</evidence>
<dbReference type="KEGG" id="jre:109021556"/>